<dbReference type="InterPro" id="IPR057460">
    <property type="entry name" value="CAF17_C"/>
</dbReference>
<feature type="domain" description="CAF17 C-terminal" evidence="2">
    <location>
        <begin position="224"/>
        <end position="274"/>
    </location>
</feature>
<dbReference type="EMBL" id="SROY01000004">
    <property type="protein sequence ID" value="TLX21306.1"/>
    <property type="molecule type" value="Genomic_DNA"/>
</dbReference>
<dbReference type="InterPro" id="IPR045179">
    <property type="entry name" value="YgfZ/GcvT"/>
</dbReference>
<evidence type="ECO:0000313" key="3">
    <source>
        <dbReference type="EMBL" id="TLX21306.1"/>
    </source>
</evidence>
<dbReference type="NCBIfam" id="TIGR03317">
    <property type="entry name" value="ygfZ_signature"/>
    <property type="match status" value="1"/>
</dbReference>
<dbReference type="RefSeq" id="WP_138349110.1">
    <property type="nucleotide sequence ID" value="NZ_SROY01000004.1"/>
</dbReference>
<evidence type="ECO:0000256" key="1">
    <source>
        <dbReference type="ARBA" id="ARBA00022946"/>
    </source>
</evidence>
<dbReference type="Proteomes" id="UP000308508">
    <property type="component" value="Unassembled WGS sequence"/>
</dbReference>
<proteinExistence type="predicted"/>
<protein>
    <submittedName>
        <fullName evidence="3">Folate-binding protein</fullName>
    </submittedName>
</protein>
<dbReference type="PANTHER" id="PTHR22602:SF0">
    <property type="entry name" value="TRANSFERASE CAF17, MITOCHONDRIAL-RELATED"/>
    <property type="match status" value="1"/>
</dbReference>
<keyword evidence="4" id="KW-1185">Reference proteome</keyword>
<organism evidence="3 4">
    <name type="scientific">Thermomonas fusca</name>
    <dbReference type="NCBI Taxonomy" id="215690"/>
    <lineage>
        <taxon>Bacteria</taxon>
        <taxon>Pseudomonadati</taxon>
        <taxon>Pseudomonadota</taxon>
        <taxon>Gammaproteobacteria</taxon>
        <taxon>Lysobacterales</taxon>
        <taxon>Lysobacteraceae</taxon>
        <taxon>Thermomonas</taxon>
    </lineage>
</organism>
<sequence>MHDKPQPAPDHEFRLPGHRLLSICGRDAIAFAQAQLMNDVAALADGHWQWNGWLTAKGRVVALFALLRLDAETLWLLLPDAEPTELAAQLQRYVFRSKLKLAPLDLQVIGSFQPPVLARGSALAASAADDIELDLGSEEAPRRLQIRRATAVDDAAARERWDAFDLAHGLPRLPESQAGQWTPQQLSLERLRAFSVSKGCYPGQEIVARTHFLGQAKRGLGLFESATPLPAATEVTDDGRGIGTIIASAGNLSLAVLPLEHPDAGIVAAGLPLHRRPLADGLAR</sequence>
<dbReference type="GO" id="GO:0016226">
    <property type="term" value="P:iron-sulfur cluster assembly"/>
    <property type="evidence" value="ECO:0007669"/>
    <property type="project" value="TreeGrafter"/>
</dbReference>
<dbReference type="InterPro" id="IPR027266">
    <property type="entry name" value="TrmE/GcvT-like"/>
</dbReference>
<name>A0A5R9PDK2_9GAMM</name>
<evidence type="ECO:0000313" key="4">
    <source>
        <dbReference type="Proteomes" id="UP000308508"/>
    </source>
</evidence>
<gene>
    <name evidence="3" type="ORF">E5S66_10185</name>
</gene>
<dbReference type="SUPFAM" id="SSF103025">
    <property type="entry name" value="Folate-binding domain"/>
    <property type="match status" value="1"/>
</dbReference>
<dbReference type="PANTHER" id="PTHR22602">
    <property type="entry name" value="TRANSFERASE CAF17, MITOCHONDRIAL-RELATED"/>
    <property type="match status" value="1"/>
</dbReference>
<accession>A0A5R9PDK2</accession>
<dbReference type="Pfam" id="PF25455">
    <property type="entry name" value="Beta-barrel_CAF17_C"/>
    <property type="match status" value="1"/>
</dbReference>
<reference evidence="3 4" key="1">
    <citation type="submission" date="2019-04" db="EMBL/GenBank/DDBJ databases">
        <authorList>
            <person name="Grouzdev D.S."/>
            <person name="Nazina T.N."/>
        </authorList>
    </citation>
    <scope>NUCLEOTIDE SEQUENCE [LARGE SCALE GENOMIC DNA]</scope>
    <source>
        <strain evidence="3 4">SHC 3-19</strain>
    </source>
</reference>
<comment type="caution">
    <text evidence="3">The sequence shown here is derived from an EMBL/GenBank/DDBJ whole genome shotgun (WGS) entry which is preliminary data.</text>
</comment>
<dbReference type="STRING" id="1123377.GCA_000423885_00056"/>
<keyword evidence="1" id="KW-0809">Transit peptide</keyword>
<dbReference type="Gene3D" id="3.30.1360.120">
    <property type="entry name" value="Probable tRNA modification gtpase trme, domain 1"/>
    <property type="match status" value="2"/>
</dbReference>
<dbReference type="AlphaFoldDB" id="A0A5R9PDK2"/>
<evidence type="ECO:0000259" key="2">
    <source>
        <dbReference type="Pfam" id="PF25455"/>
    </source>
</evidence>
<dbReference type="InterPro" id="IPR017703">
    <property type="entry name" value="YgfZ/GCV_T_CS"/>
</dbReference>